<name>A0A178UKB9_ARATH</name>
<gene>
    <name evidence="1" type="ordered locus">AXX17_At5g17730</name>
</gene>
<reference evidence="2" key="1">
    <citation type="journal article" date="2016" name="Proc. Natl. Acad. Sci. U.S.A.">
        <title>Chromosome-level assembly of Arabidopsis thaliana Ler reveals the extent of translocation and inversion polymorphisms.</title>
        <authorList>
            <person name="Zapata L."/>
            <person name="Ding J."/>
            <person name="Willing E.M."/>
            <person name="Hartwig B."/>
            <person name="Bezdan D."/>
            <person name="Jiao W.B."/>
            <person name="Patel V."/>
            <person name="Velikkakam James G."/>
            <person name="Koornneef M."/>
            <person name="Ossowski S."/>
            <person name="Schneeberger K."/>
        </authorList>
    </citation>
    <scope>NUCLEOTIDE SEQUENCE [LARGE SCALE GENOMIC DNA]</scope>
    <source>
        <strain evidence="2">cv. Landsberg erecta</strain>
    </source>
</reference>
<sequence length="57" mass="6187">MVARLTPDQKGLKKVKGCLRSAMDSKKEKTGGIIGIFLTQNAASLARSFYAMLCILI</sequence>
<organism evidence="1 2">
    <name type="scientific">Arabidopsis thaliana</name>
    <name type="common">Mouse-ear cress</name>
    <dbReference type="NCBI Taxonomy" id="3702"/>
    <lineage>
        <taxon>Eukaryota</taxon>
        <taxon>Viridiplantae</taxon>
        <taxon>Streptophyta</taxon>
        <taxon>Embryophyta</taxon>
        <taxon>Tracheophyta</taxon>
        <taxon>Spermatophyta</taxon>
        <taxon>Magnoliopsida</taxon>
        <taxon>eudicotyledons</taxon>
        <taxon>Gunneridae</taxon>
        <taxon>Pentapetalae</taxon>
        <taxon>rosids</taxon>
        <taxon>malvids</taxon>
        <taxon>Brassicales</taxon>
        <taxon>Brassicaceae</taxon>
        <taxon>Camelineae</taxon>
        <taxon>Arabidopsis</taxon>
    </lineage>
</organism>
<evidence type="ECO:0000313" key="2">
    <source>
        <dbReference type="Proteomes" id="UP000078284"/>
    </source>
</evidence>
<accession>A0A178UKB9</accession>
<comment type="caution">
    <text evidence="1">The sequence shown here is derived from an EMBL/GenBank/DDBJ whole genome shotgun (WGS) entry which is preliminary data.</text>
</comment>
<dbReference type="Proteomes" id="UP000078284">
    <property type="component" value="Chromosome 5"/>
</dbReference>
<evidence type="ECO:0000313" key="1">
    <source>
        <dbReference type="EMBL" id="OAO93544.1"/>
    </source>
</evidence>
<dbReference type="EMBL" id="LUHQ01000005">
    <property type="protein sequence ID" value="OAO93544.1"/>
    <property type="molecule type" value="Genomic_DNA"/>
</dbReference>
<dbReference type="AlphaFoldDB" id="A0A178UKB9"/>
<protein>
    <submittedName>
        <fullName evidence="1">Uncharacterized protein</fullName>
    </submittedName>
</protein>
<proteinExistence type="predicted"/>